<comment type="subcellular location">
    <subcellularLocation>
        <location evidence="1 10">Cell membrane</location>
        <topology evidence="1 10">Multi-pass membrane protein</topology>
    </subcellularLocation>
</comment>
<dbReference type="EMBL" id="JARGDH010000002">
    <property type="protein sequence ID" value="KAL0276377.1"/>
    <property type="molecule type" value="Genomic_DNA"/>
</dbReference>
<dbReference type="GO" id="GO:0005886">
    <property type="term" value="C:plasma membrane"/>
    <property type="evidence" value="ECO:0007669"/>
    <property type="project" value="UniProtKB-SubCell"/>
</dbReference>
<dbReference type="Pfam" id="PF02949">
    <property type="entry name" value="7tm_6"/>
    <property type="match status" value="1"/>
</dbReference>
<protein>
    <recommendedName>
        <fullName evidence="10">Odorant receptor</fullName>
    </recommendedName>
</protein>
<dbReference type="InterPro" id="IPR004117">
    <property type="entry name" value="7tm6_olfct_rcpt"/>
</dbReference>
<keyword evidence="8 10" id="KW-0675">Receptor</keyword>
<evidence type="ECO:0000256" key="4">
    <source>
        <dbReference type="ARBA" id="ARBA00022692"/>
    </source>
</evidence>
<evidence type="ECO:0000256" key="1">
    <source>
        <dbReference type="ARBA" id="ARBA00004651"/>
    </source>
</evidence>
<accession>A0AAW2I2X4</accession>
<keyword evidence="7 10" id="KW-0472">Membrane</keyword>
<reference evidence="11" key="1">
    <citation type="journal article" date="2024" name="Gigascience">
        <title>Chromosome-level genome of the poultry shaft louse Menopon gallinae provides insight into the host-switching and adaptive evolution of parasitic lice.</title>
        <authorList>
            <person name="Xu Y."/>
            <person name="Ma L."/>
            <person name="Liu S."/>
            <person name="Liang Y."/>
            <person name="Liu Q."/>
            <person name="He Z."/>
            <person name="Tian L."/>
            <person name="Duan Y."/>
            <person name="Cai W."/>
            <person name="Li H."/>
            <person name="Song F."/>
        </authorList>
    </citation>
    <scope>NUCLEOTIDE SEQUENCE</scope>
    <source>
        <strain evidence="11">Cailab_2023a</strain>
    </source>
</reference>
<feature type="transmembrane region" description="Helical" evidence="10">
    <location>
        <begin position="185"/>
        <end position="217"/>
    </location>
</feature>
<comment type="similarity">
    <text evidence="10">Belongs to the insect chemoreceptor superfamily. Heteromeric odorant receptor channel (TC 1.A.69) family.</text>
</comment>
<evidence type="ECO:0000313" key="11">
    <source>
        <dbReference type="EMBL" id="KAL0276377.1"/>
    </source>
</evidence>
<gene>
    <name evidence="11" type="ORF">PYX00_003964</name>
</gene>
<proteinExistence type="inferred from homology"/>
<keyword evidence="6 10" id="KW-1133">Transmembrane helix</keyword>
<evidence type="ECO:0000256" key="10">
    <source>
        <dbReference type="RuleBase" id="RU351113"/>
    </source>
</evidence>
<organism evidence="11">
    <name type="scientific">Menopon gallinae</name>
    <name type="common">poultry shaft louse</name>
    <dbReference type="NCBI Taxonomy" id="328185"/>
    <lineage>
        <taxon>Eukaryota</taxon>
        <taxon>Metazoa</taxon>
        <taxon>Ecdysozoa</taxon>
        <taxon>Arthropoda</taxon>
        <taxon>Hexapoda</taxon>
        <taxon>Insecta</taxon>
        <taxon>Pterygota</taxon>
        <taxon>Neoptera</taxon>
        <taxon>Paraneoptera</taxon>
        <taxon>Psocodea</taxon>
        <taxon>Troctomorpha</taxon>
        <taxon>Phthiraptera</taxon>
        <taxon>Amblycera</taxon>
        <taxon>Menoponidae</taxon>
        <taxon>Menopon</taxon>
    </lineage>
</organism>
<keyword evidence="5 10" id="KW-0552">Olfaction</keyword>
<dbReference type="PANTHER" id="PTHR21137">
    <property type="entry name" value="ODORANT RECEPTOR"/>
    <property type="match status" value="1"/>
</dbReference>
<comment type="caution">
    <text evidence="10">Lacks conserved residue(s) required for the propagation of feature annotation.</text>
</comment>
<keyword evidence="4 10" id="KW-0812">Transmembrane</keyword>
<dbReference type="AlphaFoldDB" id="A0AAW2I2X4"/>
<evidence type="ECO:0000256" key="8">
    <source>
        <dbReference type="ARBA" id="ARBA00023170"/>
    </source>
</evidence>
<sequence>MPSFSEFCKSHGIHLHPFFVNRQVYFAAGLWYWKPRSFWKSAFYSFYRSFVFILVTATAVDQILDVYLLVKTENLRQLAKDSCSITVTMMVFIKIYLMGMRTHKIEELEQDMMRVRFSRTNPDDEMIWNRASNMIHTMTKIFYILGGPCVFCWIFFPTLDQTAKRMVPYPVVYPVDPYESPHFEIIYFFQSVALFPFLFGIISVDLSYCSYVIVIIAQLELLGSDIRKIGTDSPLSGNGENVSREQEALKRAVIFHNEILRQLKKIHEIHHDIFCVQMSLTAVELAFRDCGYNFGSILFDAWVQCYWGSQLQEKVIPVKRRPQMQFSTDFFHFQGYDLVKDIYDSQWVDMDNKMKKMFMFMMVNAQRVPKLKNGILIFALPLYQDVSLIYTPYMHPG</sequence>
<comment type="caution">
    <text evidence="11">The sequence shown here is derived from an EMBL/GenBank/DDBJ whole genome shotgun (WGS) entry which is preliminary data.</text>
</comment>
<keyword evidence="9 10" id="KW-0807">Transducer</keyword>
<dbReference type="GO" id="GO:0004984">
    <property type="term" value="F:olfactory receptor activity"/>
    <property type="evidence" value="ECO:0007669"/>
    <property type="project" value="InterPro"/>
</dbReference>
<feature type="transmembrane region" description="Helical" evidence="10">
    <location>
        <begin position="45"/>
        <end position="70"/>
    </location>
</feature>
<dbReference type="GO" id="GO:0007165">
    <property type="term" value="P:signal transduction"/>
    <property type="evidence" value="ECO:0007669"/>
    <property type="project" value="UniProtKB-KW"/>
</dbReference>
<dbReference type="GO" id="GO:0005549">
    <property type="term" value="F:odorant binding"/>
    <property type="evidence" value="ECO:0007669"/>
    <property type="project" value="InterPro"/>
</dbReference>
<keyword evidence="3 10" id="KW-0716">Sensory transduction</keyword>
<dbReference type="PANTHER" id="PTHR21137:SF35">
    <property type="entry name" value="ODORANT RECEPTOR 19A-RELATED"/>
    <property type="match status" value="1"/>
</dbReference>
<name>A0AAW2I2X4_9NEOP</name>
<evidence type="ECO:0000256" key="3">
    <source>
        <dbReference type="ARBA" id="ARBA00022606"/>
    </source>
</evidence>
<feature type="transmembrane region" description="Helical" evidence="10">
    <location>
        <begin position="141"/>
        <end position="159"/>
    </location>
</feature>
<evidence type="ECO:0000256" key="6">
    <source>
        <dbReference type="ARBA" id="ARBA00022989"/>
    </source>
</evidence>
<keyword evidence="2" id="KW-1003">Cell membrane</keyword>
<evidence type="ECO:0000256" key="9">
    <source>
        <dbReference type="ARBA" id="ARBA00023224"/>
    </source>
</evidence>
<evidence type="ECO:0000256" key="5">
    <source>
        <dbReference type="ARBA" id="ARBA00022725"/>
    </source>
</evidence>
<evidence type="ECO:0000256" key="2">
    <source>
        <dbReference type="ARBA" id="ARBA00022475"/>
    </source>
</evidence>
<evidence type="ECO:0000256" key="7">
    <source>
        <dbReference type="ARBA" id="ARBA00023136"/>
    </source>
</evidence>